<feature type="signal peptide" evidence="2">
    <location>
        <begin position="1"/>
        <end position="19"/>
    </location>
</feature>
<name>A0A1W0XFA4_HYPEX</name>
<keyword evidence="2" id="KW-0378">Hydrolase</keyword>
<accession>A0A1W0XFA4</accession>
<dbReference type="EMBL" id="MTYJ01000001">
    <property type="protein sequence ID" value="OQV26153.1"/>
    <property type="molecule type" value="Genomic_DNA"/>
</dbReference>
<dbReference type="GO" id="GO:0004222">
    <property type="term" value="F:metalloendopeptidase activity"/>
    <property type="evidence" value="ECO:0007669"/>
    <property type="project" value="UniProtKB-UniRule"/>
</dbReference>
<comment type="caution">
    <text evidence="1">Lacks conserved residue(s) required for the propagation of feature annotation.</text>
</comment>
<dbReference type="OrthoDB" id="291007at2759"/>
<dbReference type="Proteomes" id="UP000192578">
    <property type="component" value="Unassembled WGS sequence"/>
</dbReference>
<dbReference type="Gene3D" id="3.40.390.10">
    <property type="entry name" value="Collagenase (Catalytic Domain)"/>
    <property type="match status" value="1"/>
</dbReference>
<dbReference type="PANTHER" id="PTHR10127">
    <property type="entry name" value="DISCOIDIN, CUB, EGF, LAMININ , AND ZINC METALLOPROTEASE DOMAIN CONTAINING"/>
    <property type="match status" value="1"/>
</dbReference>
<dbReference type="SUPFAM" id="SSF55486">
    <property type="entry name" value="Metalloproteases ('zincins'), catalytic domain"/>
    <property type="match status" value="1"/>
</dbReference>
<evidence type="ECO:0000256" key="1">
    <source>
        <dbReference type="PROSITE-ProRule" id="PRU01211"/>
    </source>
</evidence>
<sequence length="231" mass="25822">MQSSIRLLFLSWLCCQAHGANETAFIRNAESPAAADEIDAATTTTEDLWLNASIAIESRARKTIARTTTTTTTTTTRRTTAAVANLVVNRLFENDIMGVDPNSILRPNQLKANKWLNNQLPYEISSAFSFWHEQGRLDRDQYIQLNLSNVAEFDRLHNFQKYLDPVTADLGEPYDLNSLMHFDAIAFAVNKNIPTVKPLPPNQNAPMGQRVGLTPGDIKKINKMYPPIGFG</sequence>
<proteinExistence type="predicted"/>
<keyword evidence="2" id="KW-0732">Signal</keyword>
<protein>
    <recommendedName>
        <fullName evidence="2">Metalloendopeptidase</fullName>
        <ecNumber evidence="2">3.4.24.-</ecNumber>
    </recommendedName>
</protein>
<comment type="cofactor">
    <cofactor evidence="2">
        <name>Zn(2+)</name>
        <dbReference type="ChEBI" id="CHEBI:29105"/>
    </cofactor>
    <text evidence="2">Binds 1 zinc ion per subunit.</text>
</comment>
<keyword evidence="2" id="KW-0862">Zinc</keyword>
<evidence type="ECO:0000259" key="3">
    <source>
        <dbReference type="PROSITE" id="PS51864"/>
    </source>
</evidence>
<comment type="caution">
    <text evidence="4">The sequence shown here is derived from an EMBL/GenBank/DDBJ whole genome shotgun (WGS) entry which is preliminary data.</text>
</comment>
<dbReference type="GO" id="GO:0006508">
    <property type="term" value="P:proteolysis"/>
    <property type="evidence" value="ECO:0007669"/>
    <property type="project" value="UniProtKB-KW"/>
</dbReference>
<organism evidence="4 5">
    <name type="scientific">Hypsibius exemplaris</name>
    <name type="common">Freshwater tardigrade</name>
    <dbReference type="NCBI Taxonomy" id="2072580"/>
    <lineage>
        <taxon>Eukaryota</taxon>
        <taxon>Metazoa</taxon>
        <taxon>Ecdysozoa</taxon>
        <taxon>Tardigrada</taxon>
        <taxon>Eutardigrada</taxon>
        <taxon>Parachela</taxon>
        <taxon>Hypsibioidea</taxon>
        <taxon>Hypsibiidae</taxon>
        <taxon>Hypsibius</taxon>
    </lineage>
</organism>
<dbReference type="PROSITE" id="PS51864">
    <property type="entry name" value="ASTACIN"/>
    <property type="match status" value="1"/>
</dbReference>
<keyword evidence="2" id="KW-0479">Metal-binding</keyword>
<keyword evidence="2" id="KW-0482">Metalloprotease</keyword>
<feature type="domain" description="Peptidase M12A" evidence="3">
    <location>
        <begin position="130"/>
        <end position="227"/>
    </location>
</feature>
<gene>
    <name evidence="4" type="ORF">BV898_00275</name>
</gene>
<dbReference type="EC" id="3.4.24.-" evidence="2"/>
<dbReference type="PRINTS" id="PR00480">
    <property type="entry name" value="ASTACIN"/>
</dbReference>
<dbReference type="InterPro" id="IPR024079">
    <property type="entry name" value="MetalloPept_cat_dom_sf"/>
</dbReference>
<dbReference type="AlphaFoldDB" id="A0A1W0XFA4"/>
<reference evidence="5" key="1">
    <citation type="submission" date="2017-01" db="EMBL/GenBank/DDBJ databases">
        <title>Comparative genomics of anhydrobiosis in the tardigrade Hypsibius dujardini.</title>
        <authorList>
            <person name="Yoshida Y."/>
            <person name="Koutsovoulos G."/>
            <person name="Laetsch D."/>
            <person name="Stevens L."/>
            <person name="Kumar S."/>
            <person name="Horikawa D."/>
            <person name="Ishino K."/>
            <person name="Komine S."/>
            <person name="Tomita M."/>
            <person name="Blaxter M."/>
            <person name="Arakawa K."/>
        </authorList>
    </citation>
    <scope>NUCLEOTIDE SEQUENCE [LARGE SCALE GENOMIC DNA]</scope>
    <source>
        <strain evidence="5">Z151</strain>
    </source>
</reference>
<keyword evidence="2" id="KW-0645">Protease</keyword>
<feature type="chain" id="PRO_5011816783" description="Metalloendopeptidase" evidence="2">
    <location>
        <begin position="20"/>
        <end position="231"/>
    </location>
</feature>
<evidence type="ECO:0000256" key="2">
    <source>
        <dbReference type="RuleBase" id="RU361183"/>
    </source>
</evidence>
<dbReference type="GO" id="GO:0046872">
    <property type="term" value="F:metal ion binding"/>
    <property type="evidence" value="ECO:0007669"/>
    <property type="project" value="UniProtKB-KW"/>
</dbReference>
<evidence type="ECO:0000313" key="4">
    <source>
        <dbReference type="EMBL" id="OQV26153.1"/>
    </source>
</evidence>
<dbReference type="PANTHER" id="PTHR10127:SF850">
    <property type="entry name" value="METALLOENDOPEPTIDASE"/>
    <property type="match status" value="1"/>
</dbReference>
<evidence type="ECO:0000313" key="5">
    <source>
        <dbReference type="Proteomes" id="UP000192578"/>
    </source>
</evidence>
<dbReference type="InterPro" id="IPR001506">
    <property type="entry name" value="Peptidase_M12A"/>
</dbReference>
<dbReference type="Pfam" id="PF01400">
    <property type="entry name" value="Astacin"/>
    <property type="match status" value="1"/>
</dbReference>
<keyword evidence="5" id="KW-1185">Reference proteome</keyword>